<dbReference type="PANTHER" id="PTHR46375:SF3">
    <property type="entry name" value="KELCH REPEAT AND BTB DOMAIN-CONTAINING PROTEIN 13"/>
    <property type="match status" value="1"/>
</dbReference>
<sequence precursor="true">MFRLVVFVASLAVATTTAAHFPWLYVADDSEPRLFFGEGLDHREYHLPDAVAGAEVWQEAIDAPALRLEMEPLEEEGFLGLAASQQIEPRGFLRTTIDYGNYHGSRLIYDAQHFPAENPEAWPEPVLAPEGLSATLRVEGDQLVVVILHSGAKPLTGAKVTLSNAEGGPGLSAATDDNGSTRFSRAAMIDGLNGLMVMHVDKRATGEISGKGYASTTRILTATFNYRSREAAKVSALQPLPQAVASFGAAVSEGQLYVYGGHIGQAHDHSRENLSGYFGRISLDGGGWESLPAGPPLQGLPLVAHEGQLYRVGGLDARNASGEEEDLHSVDQFARFDPGTGRWTDLQPLPGPRSSHNAAVLNGILYVVGGWALAGDSDGEWQAGAIAYDLCSTDAAWITLPEPPFKRRALAVSHVDGQLAVLCGMTEEAQLSKQVFFYNPASRSWSEGPDFPGSAFGGFGLSAWNLDGKLYAGGMEGVLYRLAEDRSEWEKVDEFQTKRFFHQLVPDGRGGLFAVAGASPTAGHTGSIERLDLVFAAPTARR</sequence>
<dbReference type="Proteomes" id="UP000318995">
    <property type="component" value="Unassembled WGS sequence"/>
</dbReference>
<dbReference type="AlphaFoldDB" id="A0A5C5W9H8"/>
<keyword evidence="3" id="KW-1185">Reference proteome</keyword>
<evidence type="ECO:0000256" key="1">
    <source>
        <dbReference type="SAM" id="SignalP"/>
    </source>
</evidence>
<keyword evidence="1" id="KW-0732">Signal</keyword>
<reference evidence="2 3" key="1">
    <citation type="submission" date="2019-02" db="EMBL/GenBank/DDBJ databases">
        <title>Deep-cultivation of Planctomycetes and their phenomic and genomic characterization uncovers novel biology.</title>
        <authorList>
            <person name="Wiegand S."/>
            <person name="Jogler M."/>
            <person name="Boedeker C."/>
            <person name="Pinto D."/>
            <person name="Vollmers J."/>
            <person name="Rivas-Marin E."/>
            <person name="Kohn T."/>
            <person name="Peeters S.H."/>
            <person name="Heuer A."/>
            <person name="Rast P."/>
            <person name="Oberbeckmann S."/>
            <person name="Bunk B."/>
            <person name="Jeske O."/>
            <person name="Meyerdierks A."/>
            <person name="Storesund J.E."/>
            <person name="Kallscheuer N."/>
            <person name="Luecker S."/>
            <person name="Lage O.M."/>
            <person name="Pohl T."/>
            <person name="Merkel B.J."/>
            <person name="Hornburger P."/>
            <person name="Mueller R.-W."/>
            <person name="Bruemmer F."/>
            <person name="Labrenz M."/>
            <person name="Spormann A.M."/>
            <person name="Op Den Camp H."/>
            <person name="Overmann J."/>
            <person name="Amann R."/>
            <person name="Jetten M.S.M."/>
            <person name="Mascher T."/>
            <person name="Medema M.H."/>
            <person name="Devos D.P."/>
            <person name="Kaster A.-K."/>
            <person name="Ovreas L."/>
            <person name="Rohde M."/>
            <person name="Galperin M.Y."/>
            <person name="Jogler C."/>
        </authorList>
    </citation>
    <scope>NUCLEOTIDE SEQUENCE [LARGE SCALE GENOMIC DNA]</scope>
    <source>
        <strain evidence="2 3">Pla111</strain>
    </source>
</reference>
<evidence type="ECO:0000313" key="3">
    <source>
        <dbReference type="Proteomes" id="UP000318995"/>
    </source>
</evidence>
<accession>A0A5C5W9H8</accession>
<name>A0A5C5W9H8_9BACT</name>
<dbReference type="RefSeq" id="WP_146572206.1">
    <property type="nucleotide sequence ID" value="NZ_SJPH01000002.1"/>
</dbReference>
<feature type="chain" id="PRO_5023064801" evidence="1">
    <location>
        <begin position="20"/>
        <end position="542"/>
    </location>
</feature>
<dbReference type="InterPro" id="IPR052392">
    <property type="entry name" value="Kelch-BTB_domain-containing"/>
</dbReference>
<dbReference type="InterPro" id="IPR006652">
    <property type="entry name" value="Kelch_1"/>
</dbReference>
<organism evidence="2 3">
    <name type="scientific">Botrimarina hoheduenensis</name>
    <dbReference type="NCBI Taxonomy" id="2528000"/>
    <lineage>
        <taxon>Bacteria</taxon>
        <taxon>Pseudomonadati</taxon>
        <taxon>Planctomycetota</taxon>
        <taxon>Planctomycetia</taxon>
        <taxon>Pirellulales</taxon>
        <taxon>Lacipirellulaceae</taxon>
        <taxon>Botrimarina</taxon>
    </lineage>
</organism>
<dbReference type="OrthoDB" id="232651at2"/>
<proteinExistence type="predicted"/>
<dbReference type="Gene3D" id="2.120.10.80">
    <property type="entry name" value="Kelch-type beta propeller"/>
    <property type="match status" value="2"/>
</dbReference>
<dbReference type="SUPFAM" id="SSF117281">
    <property type="entry name" value="Kelch motif"/>
    <property type="match status" value="1"/>
</dbReference>
<comment type="caution">
    <text evidence="2">The sequence shown here is derived from an EMBL/GenBank/DDBJ whole genome shotgun (WGS) entry which is preliminary data.</text>
</comment>
<dbReference type="GO" id="GO:0016853">
    <property type="term" value="F:isomerase activity"/>
    <property type="evidence" value="ECO:0007669"/>
    <property type="project" value="UniProtKB-KW"/>
</dbReference>
<gene>
    <name evidence="2" type="primary">nanM</name>
    <name evidence="2" type="ORF">Pla111_11410</name>
</gene>
<protein>
    <submittedName>
        <fullName evidence="2">N-acetylneuraminate epimerase</fullName>
        <ecNumber evidence="2">5.1.3.24</ecNumber>
    </submittedName>
</protein>
<dbReference type="InterPro" id="IPR015915">
    <property type="entry name" value="Kelch-typ_b-propeller"/>
</dbReference>
<dbReference type="SMART" id="SM00612">
    <property type="entry name" value="Kelch"/>
    <property type="match status" value="1"/>
</dbReference>
<dbReference type="PANTHER" id="PTHR46375">
    <property type="entry name" value="KELCH REPEAT AND BTB DOMAIN-CONTAINING PROTEIN 13-RELATED"/>
    <property type="match status" value="1"/>
</dbReference>
<keyword evidence="2" id="KW-0413">Isomerase</keyword>
<dbReference type="EMBL" id="SJPH01000002">
    <property type="protein sequence ID" value="TWT47526.1"/>
    <property type="molecule type" value="Genomic_DNA"/>
</dbReference>
<feature type="signal peptide" evidence="1">
    <location>
        <begin position="1"/>
        <end position="19"/>
    </location>
</feature>
<evidence type="ECO:0000313" key="2">
    <source>
        <dbReference type="EMBL" id="TWT47526.1"/>
    </source>
</evidence>
<dbReference type="EC" id="5.1.3.24" evidence="2"/>